<organism evidence="1">
    <name type="scientific">Brassica oleracea</name>
    <name type="common">Wild cabbage</name>
    <dbReference type="NCBI Taxonomy" id="3712"/>
    <lineage>
        <taxon>Eukaryota</taxon>
        <taxon>Viridiplantae</taxon>
        <taxon>Streptophyta</taxon>
        <taxon>Embryophyta</taxon>
        <taxon>Tracheophyta</taxon>
        <taxon>Spermatophyta</taxon>
        <taxon>Magnoliopsida</taxon>
        <taxon>eudicotyledons</taxon>
        <taxon>Gunneridae</taxon>
        <taxon>Pentapetalae</taxon>
        <taxon>rosids</taxon>
        <taxon>malvids</taxon>
        <taxon>Brassicales</taxon>
        <taxon>Brassicaceae</taxon>
        <taxon>Brassiceae</taxon>
        <taxon>Brassica</taxon>
    </lineage>
</organism>
<evidence type="ECO:0000313" key="1">
    <source>
        <dbReference type="EMBL" id="VDC99878.1"/>
    </source>
</evidence>
<sequence>MGPAPEDRSEAKVAELFRENSREWDVEKIEGLFPMLAGEIMTIKPSKWGGKDKRIWLNHKSGEYSTKTGYYAALEKNKPGALEPLQPAQEWIDDATTLPPTGLNDCPLIPWVISALWTTRNLKIFQQRRFTPQEVISKAIIDAKEWKLAQVVPIPPKRGVTPRKIDADSVALCRSDAAWSNEHNTAGLGWSFSVNQNERFLSHSDFLSFVRSPLGGGIGVMNEWRWNMRRTSAQTGDL</sequence>
<gene>
    <name evidence="1" type="ORF">BOLC3T20759H</name>
</gene>
<accession>A0A3P6BW72</accession>
<proteinExistence type="predicted"/>
<protein>
    <submittedName>
        <fullName evidence="1">Uncharacterized protein</fullName>
    </submittedName>
</protein>
<reference evidence="1" key="1">
    <citation type="submission" date="2018-11" db="EMBL/GenBank/DDBJ databases">
        <authorList>
            <consortium name="Genoscope - CEA"/>
            <person name="William W."/>
        </authorList>
    </citation>
    <scope>NUCLEOTIDE SEQUENCE</scope>
</reference>
<name>A0A3P6BW72_BRAOL</name>
<dbReference type="EMBL" id="LR031872">
    <property type="protein sequence ID" value="VDC99878.1"/>
    <property type="molecule type" value="Genomic_DNA"/>
</dbReference>
<dbReference type="AlphaFoldDB" id="A0A3P6BW72"/>